<feature type="compositionally biased region" description="Gly residues" evidence="1">
    <location>
        <begin position="212"/>
        <end position="228"/>
    </location>
</feature>
<accession>A0A0G4HVS5</accession>
<dbReference type="SUPFAM" id="SSF143503">
    <property type="entry name" value="PUG domain-like"/>
    <property type="match status" value="1"/>
</dbReference>
<feature type="compositionally biased region" description="Basic and acidic residues" evidence="1">
    <location>
        <begin position="93"/>
        <end position="103"/>
    </location>
</feature>
<reference evidence="2" key="1">
    <citation type="submission" date="2014-11" db="EMBL/GenBank/DDBJ databases">
        <authorList>
            <person name="Otto D Thomas"/>
            <person name="Naeem Raeece"/>
        </authorList>
    </citation>
    <scope>NUCLEOTIDE SEQUENCE</scope>
</reference>
<feature type="compositionally biased region" description="Gly residues" evidence="1">
    <location>
        <begin position="104"/>
        <end position="114"/>
    </location>
</feature>
<dbReference type="EMBL" id="CDMZ01004050">
    <property type="protein sequence ID" value="CEM48476.1"/>
    <property type="molecule type" value="Genomic_DNA"/>
</dbReference>
<evidence type="ECO:0000256" key="1">
    <source>
        <dbReference type="SAM" id="MobiDB-lite"/>
    </source>
</evidence>
<name>A0A0G4HVS5_9ALVE</name>
<feature type="compositionally biased region" description="Basic and acidic residues" evidence="1">
    <location>
        <begin position="265"/>
        <end position="276"/>
    </location>
</feature>
<gene>
    <name evidence="2" type="ORF">Cvel_8862</name>
</gene>
<feature type="compositionally biased region" description="Low complexity" evidence="1">
    <location>
        <begin position="153"/>
        <end position="172"/>
    </location>
</feature>
<organism evidence="2">
    <name type="scientific">Chromera velia CCMP2878</name>
    <dbReference type="NCBI Taxonomy" id="1169474"/>
    <lineage>
        <taxon>Eukaryota</taxon>
        <taxon>Sar</taxon>
        <taxon>Alveolata</taxon>
        <taxon>Colpodellida</taxon>
        <taxon>Chromeraceae</taxon>
        <taxon>Chromera</taxon>
    </lineage>
</organism>
<feature type="compositionally biased region" description="Basic and acidic residues" evidence="1">
    <location>
        <begin position="125"/>
        <end position="151"/>
    </location>
</feature>
<dbReference type="CDD" id="cd09212">
    <property type="entry name" value="PUB"/>
    <property type="match status" value="1"/>
</dbReference>
<dbReference type="AlphaFoldDB" id="A0A0G4HVS5"/>
<dbReference type="Gene3D" id="1.20.58.2190">
    <property type="match status" value="1"/>
</dbReference>
<feature type="compositionally biased region" description="Low complexity" evidence="1">
    <location>
        <begin position="115"/>
        <end position="124"/>
    </location>
</feature>
<evidence type="ECO:0000313" key="2">
    <source>
        <dbReference type="EMBL" id="CEM48476.1"/>
    </source>
</evidence>
<feature type="compositionally biased region" description="Acidic residues" evidence="1">
    <location>
        <begin position="236"/>
        <end position="251"/>
    </location>
</feature>
<feature type="compositionally biased region" description="Low complexity" evidence="1">
    <location>
        <begin position="460"/>
        <end position="471"/>
    </location>
</feature>
<feature type="region of interest" description="Disordered" evidence="1">
    <location>
        <begin position="93"/>
        <end position="284"/>
    </location>
</feature>
<dbReference type="VEuPathDB" id="CryptoDB:Cvel_8862"/>
<protein>
    <submittedName>
        <fullName evidence="2">Uncharacterized protein</fullName>
    </submittedName>
</protein>
<sequence length="503" mass="54235">MLRLLDTIQKNPTDEKFRSFSSTNEKIRTKLLSMHNASHLLSSAGFSENTQTGRWSFTGNVEGLKERVDAVSRWLSDERDARFRRERDQRIRAEKERDAREGRGGSVGGGGSGGLFSSSSSTEQSGKEKAEILKQLEADRKEREAEGKLQTEMRSSMAASSSSSRPAGPAMSVRVLPGGALVEEAVDESRDRRKRAAPKRNSMAGSSFFGGAAAGGGARRLSGGGGGSESSSDFEPQPEEAIPSEEEEEGEGRENRPSKRKKPRKSEEVKEFEKAASGKRATVWDSEGRRAKDVAARFIQTVVEVQEQRAVTAGHAFTQVSGLQRIEAAKKGIVKIEKMAESSGKKAASKTVNRGRVLYGVSSAAKQKEKWEEEVSVYTSEFLVDVFAEVIRKSSTSRRRAAGAGRLNIEDIARCSPSMFWTLYDLFGEGTGVEDGLRELMERGLAFVLSADSPGDEEAATSPAAAAPAAADDVDNDDSADTGQGGEESRTEIGETNGANGAE</sequence>
<feature type="region of interest" description="Disordered" evidence="1">
    <location>
        <begin position="452"/>
        <end position="503"/>
    </location>
</feature>
<proteinExistence type="predicted"/>
<dbReference type="InterPro" id="IPR036339">
    <property type="entry name" value="PUB-like_dom_sf"/>
</dbReference>